<dbReference type="Proteomes" id="UP001379533">
    <property type="component" value="Chromosome"/>
</dbReference>
<evidence type="ECO:0000256" key="9">
    <source>
        <dbReference type="SAM" id="MobiDB-lite"/>
    </source>
</evidence>
<dbReference type="Pfam" id="PF07715">
    <property type="entry name" value="Plug"/>
    <property type="match status" value="1"/>
</dbReference>
<dbReference type="RefSeq" id="WP_394848127.1">
    <property type="nucleotide sequence ID" value="NZ_CP089982.1"/>
</dbReference>
<reference evidence="12 13" key="1">
    <citation type="submission" date="2021-12" db="EMBL/GenBank/DDBJ databases">
        <title>Discovery of the Pendulisporaceae a myxobacterial family with distinct sporulation behavior and unique specialized metabolism.</title>
        <authorList>
            <person name="Garcia R."/>
            <person name="Popoff A."/>
            <person name="Bader C.D."/>
            <person name="Loehr J."/>
            <person name="Walesch S."/>
            <person name="Walt C."/>
            <person name="Boldt J."/>
            <person name="Bunk B."/>
            <person name="Haeckl F.J.F.P.J."/>
            <person name="Gunesch A.P."/>
            <person name="Birkelbach J."/>
            <person name="Nuebel U."/>
            <person name="Pietschmann T."/>
            <person name="Bach T."/>
            <person name="Mueller R."/>
        </authorList>
    </citation>
    <scope>NUCLEOTIDE SEQUENCE [LARGE SCALE GENOMIC DNA]</scope>
    <source>
        <strain evidence="12 13">MSr12523</strain>
    </source>
</reference>
<dbReference type="PANTHER" id="PTHR30069">
    <property type="entry name" value="TONB-DEPENDENT OUTER MEMBRANE RECEPTOR"/>
    <property type="match status" value="1"/>
</dbReference>
<evidence type="ECO:0000256" key="2">
    <source>
        <dbReference type="ARBA" id="ARBA00004571"/>
    </source>
</evidence>
<keyword evidence="6" id="KW-1133">Transmembrane helix</keyword>
<feature type="compositionally biased region" description="Low complexity" evidence="9">
    <location>
        <begin position="154"/>
        <end position="177"/>
    </location>
</feature>
<feature type="domain" description="TonB C-terminal" evidence="11">
    <location>
        <begin position="33"/>
        <end position="126"/>
    </location>
</feature>
<dbReference type="Gene3D" id="3.30.1150.10">
    <property type="match status" value="1"/>
</dbReference>
<dbReference type="InterPro" id="IPR039426">
    <property type="entry name" value="TonB-dep_rcpt-like"/>
</dbReference>
<evidence type="ECO:0000256" key="6">
    <source>
        <dbReference type="ARBA" id="ARBA00022989"/>
    </source>
</evidence>
<feature type="region of interest" description="Disordered" evidence="9">
    <location>
        <begin position="116"/>
        <end position="178"/>
    </location>
</feature>
<dbReference type="PANTHER" id="PTHR30069:SF49">
    <property type="entry name" value="OUTER MEMBRANE PROTEIN C"/>
    <property type="match status" value="1"/>
</dbReference>
<protein>
    <submittedName>
        <fullName evidence="12">TonB family protein</fullName>
    </submittedName>
</protein>
<organism evidence="12 13">
    <name type="scientific">Pendulispora brunnea</name>
    <dbReference type="NCBI Taxonomy" id="2905690"/>
    <lineage>
        <taxon>Bacteria</taxon>
        <taxon>Pseudomonadati</taxon>
        <taxon>Myxococcota</taxon>
        <taxon>Myxococcia</taxon>
        <taxon>Myxococcales</taxon>
        <taxon>Sorangiineae</taxon>
        <taxon>Pendulisporaceae</taxon>
        <taxon>Pendulispora</taxon>
    </lineage>
</organism>
<dbReference type="InterPro" id="IPR037682">
    <property type="entry name" value="TonB_C"/>
</dbReference>
<evidence type="ECO:0000256" key="10">
    <source>
        <dbReference type="SAM" id="SignalP"/>
    </source>
</evidence>
<dbReference type="Pfam" id="PF03544">
    <property type="entry name" value="TonB_C"/>
    <property type="match status" value="1"/>
</dbReference>
<proteinExistence type="predicted"/>
<feature type="signal peptide" evidence="10">
    <location>
        <begin position="1"/>
        <end position="30"/>
    </location>
</feature>
<feature type="chain" id="PRO_5047117766" evidence="10">
    <location>
        <begin position="31"/>
        <end position="872"/>
    </location>
</feature>
<dbReference type="NCBIfam" id="TIGR01352">
    <property type="entry name" value="tonB_Cterm"/>
    <property type="match status" value="1"/>
</dbReference>
<gene>
    <name evidence="12" type="ORF">LZC95_11760</name>
</gene>
<dbReference type="InterPro" id="IPR012910">
    <property type="entry name" value="Plug_dom"/>
</dbReference>
<dbReference type="InterPro" id="IPR037066">
    <property type="entry name" value="Plug_dom_sf"/>
</dbReference>
<evidence type="ECO:0000256" key="3">
    <source>
        <dbReference type="ARBA" id="ARBA00022448"/>
    </source>
</evidence>
<dbReference type="Gene3D" id="2.40.170.20">
    <property type="entry name" value="TonB-dependent receptor, beta-barrel domain"/>
    <property type="match status" value="1"/>
</dbReference>
<evidence type="ECO:0000313" key="13">
    <source>
        <dbReference type="Proteomes" id="UP001379533"/>
    </source>
</evidence>
<keyword evidence="4" id="KW-1134">Transmembrane beta strand</keyword>
<dbReference type="SUPFAM" id="SSF56935">
    <property type="entry name" value="Porins"/>
    <property type="match status" value="1"/>
</dbReference>
<accession>A0ABZ2KMC5</accession>
<dbReference type="Gene3D" id="2.170.130.10">
    <property type="entry name" value="TonB-dependent receptor, plug domain"/>
    <property type="match status" value="1"/>
</dbReference>
<comment type="subcellular location">
    <subcellularLocation>
        <location evidence="2">Cell outer membrane</location>
        <topology evidence="2">Multi-pass membrane protein</topology>
    </subcellularLocation>
    <subcellularLocation>
        <location evidence="1">Membrane</location>
        <topology evidence="1">Single-pass membrane protein</topology>
    </subcellularLocation>
</comment>
<keyword evidence="10" id="KW-0732">Signal</keyword>
<keyword evidence="7" id="KW-0472">Membrane</keyword>
<name>A0ABZ2KMC5_9BACT</name>
<evidence type="ECO:0000256" key="5">
    <source>
        <dbReference type="ARBA" id="ARBA00022692"/>
    </source>
</evidence>
<dbReference type="EMBL" id="CP089982">
    <property type="protein sequence ID" value="WXA97506.1"/>
    <property type="molecule type" value="Genomic_DNA"/>
</dbReference>
<dbReference type="PROSITE" id="PS52015">
    <property type="entry name" value="TONB_CTD"/>
    <property type="match status" value="1"/>
</dbReference>
<sequence>MSHTRHLHAAKHLALAAVAALAVVAQPASAQPRGVVPPRPVSRVDATYPREANKQHGEVVLGVTVDAEGHVQAVEVMDSAGKLLDDAAVRAAWQWTFEPAQRNGTPIAAKVRIPFHFAPPEDPPHDSVPSPPPPRLAPSNTAEEAPSPGARAIGTEAAAPSAPATAPAPAAGTAASEQDPHTVTIIGHTRPPTRGASDFNIRVGQLANVPRKNAAEMLKLAPGILLTNDGGEGHAEQVFLRGFDAREGQDVEFTVGGVPINDVGHPHGNGYADTHFILPEVVESLRVLEGPFDPRQGNFAVAGSADYELGLRERGFTAKYTQGSFNTQRMLLLWGPQGETTHTFGAGELFKTDGFGQNRDARRGSIMGQYEGHIGERGLYRITGQAFAIDYHSAGVLRQDDVDAGRKQFFDTYDFNQGGNSSRYSIAADLETRTGNAFFRQQAFVIARTQRIRENFTGFLLDTQTPLQNPHSQRGDLIDMNMTSTTLGLKGFGRSRQKVLGENQEAEFGYFARADRVSGTQHRIENATQVPYHVDSDLDSTMTDLGLYGDLNLRANKWITLRGGARADLFTYNVLNNCAVDSIAHPTRDNPPGDASCLSQQDFGRYREPVQRTTTASTAVMPRGSLLLGPFTGFTFSGSIGKGVRSIDPNYITQDARTPFADILSYEGGVQFAREINKVEIVARSIFFQTKVDRDLIFSETAGRNVLGGGTTRTGWVGALRATGSFFDESFNVTFVKSTFDDTHLLVPYVPDVVVRSDTALFAPMPFRIANKEVRGTLGIGITNVGRRPLPYGQRSDAIFTVDASASLKWTAYEVALTSTNLFDSKYRLGEYNFASDFHSQASPTLVPMRHFSAGAPRSIFVTFGVTFGGEG</sequence>
<keyword evidence="3" id="KW-0813">Transport</keyword>
<evidence type="ECO:0000256" key="1">
    <source>
        <dbReference type="ARBA" id="ARBA00004167"/>
    </source>
</evidence>
<keyword evidence="8" id="KW-0998">Cell outer membrane</keyword>
<evidence type="ECO:0000256" key="4">
    <source>
        <dbReference type="ARBA" id="ARBA00022452"/>
    </source>
</evidence>
<dbReference type="InterPro" id="IPR006260">
    <property type="entry name" value="TonB/TolA_C"/>
</dbReference>
<evidence type="ECO:0000259" key="11">
    <source>
        <dbReference type="PROSITE" id="PS52015"/>
    </source>
</evidence>
<evidence type="ECO:0000256" key="8">
    <source>
        <dbReference type="ARBA" id="ARBA00023237"/>
    </source>
</evidence>
<dbReference type="InterPro" id="IPR036942">
    <property type="entry name" value="Beta-barrel_TonB_sf"/>
</dbReference>
<keyword evidence="13" id="KW-1185">Reference proteome</keyword>
<keyword evidence="5" id="KW-0812">Transmembrane</keyword>
<evidence type="ECO:0000256" key="7">
    <source>
        <dbReference type="ARBA" id="ARBA00023136"/>
    </source>
</evidence>
<dbReference type="SUPFAM" id="SSF74653">
    <property type="entry name" value="TolA/TonB C-terminal domain"/>
    <property type="match status" value="1"/>
</dbReference>
<evidence type="ECO:0000313" key="12">
    <source>
        <dbReference type="EMBL" id="WXA97506.1"/>
    </source>
</evidence>